<evidence type="ECO:0000256" key="1">
    <source>
        <dbReference type="ARBA" id="ARBA00023015"/>
    </source>
</evidence>
<dbReference type="InterPro" id="IPR050109">
    <property type="entry name" value="HTH-type_TetR-like_transc_reg"/>
</dbReference>
<reference evidence="7 8" key="1">
    <citation type="submission" date="2018-11" db="EMBL/GenBank/DDBJ databases">
        <title>Gordonia insulae sp. nov., isolated from an island soil.</title>
        <authorList>
            <person name="Kim Y.S."/>
            <person name="Kim S.B."/>
        </authorList>
    </citation>
    <scope>NUCLEOTIDE SEQUENCE [LARGE SCALE GENOMIC DNA]</scope>
    <source>
        <strain evidence="7 8">MMS17-SY073</strain>
    </source>
</reference>
<dbReference type="PANTHER" id="PTHR30055">
    <property type="entry name" value="HTH-TYPE TRANSCRIPTIONAL REGULATOR RUTR"/>
    <property type="match status" value="1"/>
</dbReference>
<dbReference type="SUPFAM" id="SSF46689">
    <property type="entry name" value="Homeodomain-like"/>
    <property type="match status" value="2"/>
</dbReference>
<dbReference type="GO" id="GO:0000976">
    <property type="term" value="F:transcription cis-regulatory region binding"/>
    <property type="evidence" value="ECO:0007669"/>
    <property type="project" value="TreeGrafter"/>
</dbReference>
<gene>
    <name evidence="7" type="primary">mce3R_2</name>
    <name evidence="7" type="ORF">D7316_02989</name>
</gene>
<sequence>MRYGRFTMSTPKPSRRTRPADRKGQLVEHAATLFLERGYPQVSLADIARAAGVTAPSVYRHFADKQSLLAAAVLAGVDDLEACTDRALRTDPTPTADLIAAVCALGVRRPEATSLWRWASAHLTDEQNREVVLRTREILHRWAAALSEGTDLTDREAVTLAWAVLSVAGSLSVHNTRLSSARALDEIDTLVRRVIALRPAGAPPLPPMPPPSAGPPTRRDEILDAAAALFAVRGYAGVGVDDIGAAVGITGPSVYKHFSSKLAILLGIGQRSATRLEAGVMAAWATTADPAKLLALLVDSYVNVITSTPDLSVAFNNSFALAGQPTATDLVDVQRRYVARWTDLLLEADPDLTRERAAVDVHASLSIVNDAIRMRRGTRRPEFGAQMAYLMKGVLAI</sequence>
<dbReference type="Gene3D" id="1.10.357.10">
    <property type="entry name" value="Tetracycline Repressor, domain 2"/>
    <property type="match status" value="2"/>
</dbReference>
<evidence type="ECO:0000256" key="3">
    <source>
        <dbReference type="ARBA" id="ARBA00023163"/>
    </source>
</evidence>
<evidence type="ECO:0000256" key="4">
    <source>
        <dbReference type="PROSITE-ProRule" id="PRU00335"/>
    </source>
</evidence>
<dbReference type="InterPro" id="IPR023772">
    <property type="entry name" value="DNA-bd_HTH_TetR-type_CS"/>
</dbReference>
<evidence type="ECO:0000256" key="5">
    <source>
        <dbReference type="SAM" id="MobiDB-lite"/>
    </source>
</evidence>
<evidence type="ECO:0000259" key="6">
    <source>
        <dbReference type="PROSITE" id="PS50977"/>
    </source>
</evidence>
<keyword evidence="8" id="KW-1185">Reference proteome</keyword>
<dbReference type="PROSITE" id="PS01081">
    <property type="entry name" value="HTH_TETR_1"/>
    <property type="match status" value="1"/>
</dbReference>
<feature type="region of interest" description="Disordered" evidence="5">
    <location>
        <begin position="1"/>
        <end position="23"/>
    </location>
</feature>
<dbReference type="KEGG" id="gom:D7316_02989"/>
<dbReference type="Gene3D" id="1.10.10.60">
    <property type="entry name" value="Homeodomain-like"/>
    <property type="match status" value="2"/>
</dbReference>
<evidence type="ECO:0000313" key="7">
    <source>
        <dbReference type="EMBL" id="AZG46388.1"/>
    </source>
</evidence>
<feature type="DNA-binding region" description="H-T-H motif" evidence="4">
    <location>
        <begin position="239"/>
        <end position="258"/>
    </location>
</feature>
<organism evidence="7 8">
    <name type="scientific">Gordonia insulae</name>
    <dbReference type="NCBI Taxonomy" id="2420509"/>
    <lineage>
        <taxon>Bacteria</taxon>
        <taxon>Bacillati</taxon>
        <taxon>Actinomycetota</taxon>
        <taxon>Actinomycetes</taxon>
        <taxon>Mycobacteriales</taxon>
        <taxon>Gordoniaceae</taxon>
        <taxon>Gordonia</taxon>
    </lineage>
</organism>
<dbReference type="AlphaFoldDB" id="A0A3G8JN85"/>
<dbReference type="InterPro" id="IPR001647">
    <property type="entry name" value="HTH_TetR"/>
</dbReference>
<name>A0A3G8JN85_9ACTN</name>
<dbReference type="Pfam" id="PF00440">
    <property type="entry name" value="TetR_N"/>
    <property type="match status" value="2"/>
</dbReference>
<protein>
    <submittedName>
        <fullName evidence="7">Transcriptional repressor Mce3R</fullName>
    </submittedName>
</protein>
<dbReference type="InterPro" id="IPR009057">
    <property type="entry name" value="Homeodomain-like_sf"/>
</dbReference>
<evidence type="ECO:0000313" key="8">
    <source>
        <dbReference type="Proteomes" id="UP000271469"/>
    </source>
</evidence>
<keyword evidence="1" id="KW-0805">Transcription regulation</keyword>
<keyword evidence="2 4" id="KW-0238">DNA-binding</keyword>
<dbReference type="PANTHER" id="PTHR30055:SF234">
    <property type="entry name" value="HTH-TYPE TRANSCRIPTIONAL REGULATOR BETI"/>
    <property type="match status" value="1"/>
</dbReference>
<feature type="domain" description="HTH tetR-type" evidence="6">
    <location>
        <begin position="216"/>
        <end position="276"/>
    </location>
</feature>
<dbReference type="PROSITE" id="PS50977">
    <property type="entry name" value="HTH_TETR_2"/>
    <property type="match status" value="2"/>
</dbReference>
<feature type="DNA-binding region" description="H-T-H motif" evidence="4">
    <location>
        <begin position="43"/>
        <end position="62"/>
    </location>
</feature>
<dbReference type="EMBL" id="CP033972">
    <property type="protein sequence ID" value="AZG46388.1"/>
    <property type="molecule type" value="Genomic_DNA"/>
</dbReference>
<dbReference type="Proteomes" id="UP000271469">
    <property type="component" value="Chromosome"/>
</dbReference>
<proteinExistence type="predicted"/>
<feature type="domain" description="HTH tetR-type" evidence="6">
    <location>
        <begin position="20"/>
        <end position="80"/>
    </location>
</feature>
<dbReference type="GO" id="GO:0003700">
    <property type="term" value="F:DNA-binding transcription factor activity"/>
    <property type="evidence" value="ECO:0007669"/>
    <property type="project" value="TreeGrafter"/>
</dbReference>
<accession>A0A3G8JN85</accession>
<evidence type="ECO:0000256" key="2">
    <source>
        <dbReference type="ARBA" id="ARBA00023125"/>
    </source>
</evidence>
<dbReference type="PRINTS" id="PR00455">
    <property type="entry name" value="HTHTETR"/>
</dbReference>
<keyword evidence="3" id="KW-0804">Transcription</keyword>